<dbReference type="InterPro" id="IPR026103">
    <property type="entry name" value="HARBI1_animal"/>
</dbReference>
<dbReference type="OrthoDB" id="5863278at2759"/>
<evidence type="ECO:0000313" key="1">
    <source>
        <dbReference type="EMBL" id="VDO20813.1"/>
    </source>
</evidence>
<dbReference type="AlphaFoldDB" id="A0A183F6B2"/>
<evidence type="ECO:0000313" key="2">
    <source>
        <dbReference type="Proteomes" id="UP000050761"/>
    </source>
</evidence>
<dbReference type="PRINTS" id="PR02086">
    <property type="entry name" value="PUTNUCHARBI1"/>
</dbReference>
<gene>
    <name evidence="1" type="ORF">HPBE_LOCUS1705</name>
</gene>
<accession>A0A3P7UJ55</accession>
<evidence type="ECO:0000313" key="3">
    <source>
        <dbReference type="WBParaSite" id="HPBE_0000170401-mRNA-1"/>
    </source>
</evidence>
<dbReference type="Proteomes" id="UP000050761">
    <property type="component" value="Unassembled WGS sequence"/>
</dbReference>
<reference evidence="1 2" key="1">
    <citation type="submission" date="2018-11" db="EMBL/GenBank/DDBJ databases">
        <authorList>
            <consortium name="Pathogen Informatics"/>
        </authorList>
    </citation>
    <scope>NUCLEOTIDE SEQUENCE [LARGE SCALE GENOMIC DNA]</scope>
</reference>
<reference evidence="3" key="2">
    <citation type="submission" date="2019-09" db="UniProtKB">
        <authorList>
            <consortium name="WormBaseParasite"/>
        </authorList>
    </citation>
    <scope>IDENTIFICATION</scope>
</reference>
<protein>
    <submittedName>
        <fullName evidence="3">Nuclease HARBI1</fullName>
    </submittedName>
</protein>
<dbReference type="WBParaSite" id="HPBE_0000170401-mRNA-1">
    <property type="protein sequence ID" value="HPBE_0000170401-mRNA-1"/>
    <property type="gene ID" value="HPBE_0000170401"/>
</dbReference>
<name>A0A183F6B2_HELPZ</name>
<proteinExistence type="predicted"/>
<sequence>MDVVATLNIAKKYGSILHLFRDRTCPYDLSDVSSAKTIASYAQSSVKSARWYLERCYGRGVDMTVAHQLALRIHLLGRNVMQSDAARIAGCHQAIVSRVLALFVKAVVNRAGQQITWPNSEDCKEIRRAFFMKCRIPGIVVIIGGTHCRIQRPSSSEEDFVFRKGYHSINAGIVWTLKERQGGFRRSGKGPRWLTIPASSRRRSCDSAYGSEEFLLKLLNIMRTAQGIIKIANNNSSFEG</sequence>
<dbReference type="EMBL" id="UZAH01002055">
    <property type="protein sequence ID" value="VDO20813.1"/>
    <property type="molecule type" value="Genomic_DNA"/>
</dbReference>
<accession>A0A183F6B2</accession>
<keyword evidence="2" id="KW-1185">Reference proteome</keyword>
<organism evidence="2 3">
    <name type="scientific">Heligmosomoides polygyrus</name>
    <name type="common">Parasitic roundworm</name>
    <dbReference type="NCBI Taxonomy" id="6339"/>
    <lineage>
        <taxon>Eukaryota</taxon>
        <taxon>Metazoa</taxon>
        <taxon>Ecdysozoa</taxon>
        <taxon>Nematoda</taxon>
        <taxon>Chromadorea</taxon>
        <taxon>Rhabditida</taxon>
        <taxon>Rhabditina</taxon>
        <taxon>Rhabditomorpha</taxon>
        <taxon>Strongyloidea</taxon>
        <taxon>Heligmosomidae</taxon>
        <taxon>Heligmosomoides</taxon>
    </lineage>
</organism>